<dbReference type="SMART" id="SM00060">
    <property type="entry name" value="FN3"/>
    <property type="match status" value="5"/>
</dbReference>
<keyword evidence="6" id="KW-1185">Reference proteome</keyword>
<reference evidence="5 6" key="1">
    <citation type="submission" date="2024-05" db="EMBL/GenBank/DDBJ databases">
        <title>A high-quality chromosomal-level genome assembly of Topmouth culter (Culter alburnus).</title>
        <authorList>
            <person name="Zhao H."/>
        </authorList>
    </citation>
    <scope>NUCLEOTIDE SEQUENCE [LARGE SCALE GENOMIC DNA]</scope>
    <source>
        <strain evidence="5">CATC2023</strain>
        <tissue evidence="5">Muscle</tissue>
    </source>
</reference>
<dbReference type="EMBL" id="JAWDJR010000023">
    <property type="protein sequence ID" value="KAK9952928.1"/>
    <property type="molecule type" value="Genomic_DNA"/>
</dbReference>
<feature type="region of interest" description="Disordered" evidence="1">
    <location>
        <begin position="132"/>
        <end position="154"/>
    </location>
</feature>
<dbReference type="SUPFAM" id="SSF49265">
    <property type="entry name" value="Fibronectin type III"/>
    <property type="match status" value="3"/>
</dbReference>
<dbReference type="GO" id="GO:0016020">
    <property type="term" value="C:membrane"/>
    <property type="evidence" value="ECO:0007669"/>
    <property type="project" value="UniProtKB-SubCell"/>
</dbReference>
<dbReference type="SUPFAM" id="SSF56436">
    <property type="entry name" value="C-type lectin-like"/>
    <property type="match status" value="1"/>
</dbReference>
<dbReference type="Pfam" id="PF00041">
    <property type="entry name" value="fn3"/>
    <property type="match status" value="4"/>
</dbReference>
<name>A0AAW1YWN3_CULAL</name>
<dbReference type="InterPro" id="IPR003961">
    <property type="entry name" value="FN3_dom"/>
</dbReference>
<evidence type="ECO:0000256" key="2">
    <source>
        <dbReference type="SAM" id="SignalP"/>
    </source>
</evidence>
<sequence>MNGLWLPLLLSSVIWAEEDYFHISPNATWDSYTFPDRNTTWDEARDHCQKCFKELTTITSGNVHLIVRKNASLNYWTGLRRSYNGTVPWSKWSNEDPVTYQNWYPGHPVPNKVKEKISVCFSTTETPLSTLITTPTSTPVTSTQTSTVTTPVTSPSNKTDGMCPILTEILECLNMVCNMTYNELKDAVHKYTYAIPQAVTPNTTTYSTIPHATTFSTAFNTATNGTTTESTTASNCILVDKPDSEVYIEDACVVLLSYGMWKEVKCNESHPFICYDERFFGQINVSNVTKNTGNLSWSEAPGNITHYRVEIKGNQTNPTFNNKTTDLYTEIKDLVPGNLYSVQVFPVKCGRDLNPQNISFYTVPSAVENLTVVSVTTESILLNWSKPVGDSDFYSVEYRKQNESQTQKSKCKDSNECNVTGLSPGFEYSFTVKAIVNDNIEGVSSSVSDYTKPSKVVNLTSANNHSTEITASWKLLAGNNSGYRYCLYEDSDCTTCKNATNCNITTNKTIHDYGKTDGTKYCLCVAALTNNDKLPGEMVGISAYTRPNTVALTLVPKSDSIEASWTLVAGHYEKFIVTIETTSFSYKKTDNTSSLSYPFRDLKAGVEYTVTVITVNGDLRSDDVKKKIYTLPTSPSWVNATSDKTTIYVQWGAPDKSTGATIQYKVDYRAAFWNIDDTNLTTSTNITYKNLHPGTRYDFNVSVVTDTDMSSPVSAYAKTEPEKRTLILTMLCSSQMPLQCESNVTQTDLLKELDKTFNNGFQDLVHWKLKWVERKVNNP</sequence>
<feature type="signal peptide" evidence="2">
    <location>
        <begin position="1"/>
        <end position="16"/>
    </location>
</feature>
<evidence type="ECO:0000259" key="4">
    <source>
        <dbReference type="PROSITE" id="PS50853"/>
    </source>
</evidence>
<dbReference type="PANTHER" id="PTHR46957:SF3">
    <property type="entry name" value="CYTOKINE RECEPTOR"/>
    <property type="match status" value="1"/>
</dbReference>
<evidence type="ECO:0000259" key="3">
    <source>
        <dbReference type="PROSITE" id="PS50041"/>
    </source>
</evidence>
<feature type="domain" description="C-type lectin" evidence="3">
    <location>
        <begin position="32"/>
        <end position="120"/>
    </location>
</feature>
<comment type="caution">
    <text evidence="5">The sequence shown here is derived from an EMBL/GenBank/DDBJ whole genome shotgun (WGS) entry which is preliminary data.</text>
</comment>
<protein>
    <submittedName>
        <fullName evidence="5">Uncharacterized protein</fullName>
    </submittedName>
</protein>
<dbReference type="PROSITE" id="PS50853">
    <property type="entry name" value="FN3"/>
    <property type="match status" value="3"/>
</dbReference>
<dbReference type="InterPro" id="IPR013783">
    <property type="entry name" value="Ig-like_fold"/>
</dbReference>
<dbReference type="Proteomes" id="UP001479290">
    <property type="component" value="Unassembled WGS sequence"/>
</dbReference>
<proteinExistence type="predicted"/>
<dbReference type="InterPro" id="IPR036116">
    <property type="entry name" value="FN3_sf"/>
</dbReference>
<dbReference type="PANTHER" id="PTHR46957">
    <property type="entry name" value="CYTOKINE RECEPTOR"/>
    <property type="match status" value="1"/>
</dbReference>
<dbReference type="InterPro" id="IPR016186">
    <property type="entry name" value="C-type_lectin-like/link_sf"/>
</dbReference>
<dbReference type="Gene3D" id="2.60.40.10">
    <property type="entry name" value="Immunoglobulins"/>
    <property type="match status" value="4"/>
</dbReference>
<gene>
    <name evidence="5" type="ORF">ABG768_016956</name>
</gene>
<dbReference type="CDD" id="cd00063">
    <property type="entry name" value="FN3"/>
    <property type="match status" value="3"/>
</dbReference>
<dbReference type="CDD" id="cd00037">
    <property type="entry name" value="CLECT"/>
    <property type="match status" value="1"/>
</dbReference>
<feature type="domain" description="Fibronectin type-III" evidence="4">
    <location>
        <begin position="631"/>
        <end position="722"/>
    </location>
</feature>
<dbReference type="InterPro" id="IPR001304">
    <property type="entry name" value="C-type_lectin-like"/>
</dbReference>
<dbReference type="Gene3D" id="3.10.100.10">
    <property type="entry name" value="Mannose-Binding Protein A, subunit A"/>
    <property type="match status" value="1"/>
</dbReference>
<dbReference type="Pfam" id="PF00059">
    <property type="entry name" value="Lectin_C"/>
    <property type="match status" value="1"/>
</dbReference>
<dbReference type="InterPro" id="IPR050713">
    <property type="entry name" value="RTP_Phos/Ushers"/>
</dbReference>
<evidence type="ECO:0000313" key="5">
    <source>
        <dbReference type="EMBL" id="KAK9952928.1"/>
    </source>
</evidence>
<evidence type="ECO:0000256" key="1">
    <source>
        <dbReference type="SAM" id="MobiDB-lite"/>
    </source>
</evidence>
<dbReference type="AlphaFoldDB" id="A0AAW1YWN3"/>
<evidence type="ECO:0000313" key="6">
    <source>
        <dbReference type="Proteomes" id="UP001479290"/>
    </source>
</evidence>
<feature type="domain" description="Fibronectin type-III" evidence="4">
    <location>
        <begin position="279"/>
        <end position="365"/>
    </location>
</feature>
<feature type="chain" id="PRO_5043542301" evidence="2">
    <location>
        <begin position="17"/>
        <end position="779"/>
    </location>
</feature>
<organism evidence="5 6">
    <name type="scientific">Culter alburnus</name>
    <name type="common">Topmouth culter</name>
    <dbReference type="NCBI Taxonomy" id="194366"/>
    <lineage>
        <taxon>Eukaryota</taxon>
        <taxon>Metazoa</taxon>
        <taxon>Chordata</taxon>
        <taxon>Craniata</taxon>
        <taxon>Vertebrata</taxon>
        <taxon>Euteleostomi</taxon>
        <taxon>Actinopterygii</taxon>
        <taxon>Neopterygii</taxon>
        <taxon>Teleostei</taxon>
        <taxon>Ostariophysi</taxon>
        <taxon>Cypriniformes</taxon>
        <taxon>Xenocyprididae</taxon>
        <taxon>Xenocypridinae</taxon>
        <taxon>Culter</taxon>
    </lineage>
</organism>
<dbReference type="PROSITE" id="PS50041">
    <property type="entry name" value="C_TYPE_LECTIN_2"/>
    <property type="match status" value="1"/>
</dbReference>
<accession>A0AAW1YWN3</accession>
<keyword evidence="2" id="KW-0732">Signal</keyword>
<dbReference type="InterPro" id="IPR016187">
    <property type="entry name" value="CTDL_fold"/>
</dbReference>
<feature type="domain" description="Fibronectin type-III" evidence="4">
    <location>
        <begin position="366"/>
        <end position="454"/>
    </location>
</feature>